<organism evidence="1 2">
    <name type="scientific">Priestia megaterium</name>
    <name type="common">Bacillus megaterium</name>
    <dbReference type="NCBI Taxonomy" id="1404"/>
    <lineage>
        <taxon>Bacteria</taxon>
        <taxon>Bacillati</taxon>
        <taxon>Bacillota</taxon>
        <taxon>Bacilli</taxon>
        <taxon>Bacillales</taxon>
        <taxon>Bacillaceae</taxon>
        <taxon>Priestia</taxon>
    </lineage>
</organism>
<reference evidence="1 2" key="1">
    <citation type="submission" date="2019-10" db="EMBL/GenBank/DDBJ databases">
        <title>Complete genome sequences for adaption low water activity.</title>
        <authorList>
            <person name="Zhao L."/>
            <person name="Zhong J."/>
        </authorList>
    </citation>
    <scope>NUCLEOTIDE SEQUENCE [LARGE SCALE GENOMIC DNA]</scope>
    <source>
        <strain evidence="1 2">FDU301</strain>
    </source>
</reference>
<dbReference type="Proteomes" id="UP000501076">
    <property type="component" value="Chromosome"/>
</dbReference>
<dbReference type="AlphaFoldDB" id="A0A6M6DTS5"/>
<dbReference type="GeneID" id="93643525"/>
<gene>
    <name evidence="1" type="ORF">FDZ14_11520</name>
</gene>
<evidence type="ECO:0000313" key="2">
    <source>
        <dbReference type="Proteomes" id="UP000501076"/>
    </source>
</evidence>
<protein>
    <submittedName>
        <fullName evidence="1">Uncharacterized protein</fullName>
    </submittedName>
</protein>
<accession>A0A6M6DTS5</accession>
<dbReference type="EMBL" id="CP045272">
    <property type="protein sequence ID" value="QJX76796.1"/>
    <property type="molecule type" value="Genomic_DNA"/>
</dbReference>
<name>A0A6M6DTS5_PRIMG</name>
<dbReference type="RefSeq" id="WP_074894949.1">
    <property type="nucleotide sequence ID" value="NZ_CAXOOG010000338.1"/>
</dbReference>
<proteinExistence type="predicted"/>
<evidence type="ECO:0000313" key="1">
    <source>
        <dbReference type="EMBL" id="QJX76796.1"/>
    </source>
</evidence>
<sequence length="87" mass="9851">MITINLFNVSFFVMALVGFILIFCLRLKFNRPLSLFKWSFLFGTVLLSLSLYLFIATSQYIHLICNTIGSVMAALYLISIMVGAEES</sequence>